<feature type="coiled-coil region" evidence="1">
    <location>
        <begin position="105"/>
        <end position="160"/>
    </location>
</feature>
<proteinExistence type="predicted"/>
<protein>
    <submittedName>
        <fullName evidence="2">Uncharacterized protein</fullName>
    </submittedName>
</protein>
<keyword evidence="3" id="KW-1185">Reference proteome</keyword>
<dbReference type="Proteomes" id="UP001465976">
    <property type="component" value="Unassembled WGS sequence"/>
</dbReference>
<reference evidence="2 3" key="1">
    <citation type="submission" date="2024-02" db="EMBL/GenBank/DDBJ databases">
        <title>A draft genome for the cacao thread blight pathogen Marasmius crinis-equi.</title>
        <authorList>
            <person name="Cohen S.P."/>
            <person name="Baruah I.K."/>
            <person name="Amoako-Attah I."/>
            <person name="Bukari Y."/>
            <person name="Meinhardt L.W."/>
            <person name="Bailey B.A."/>
        </authorList>
    </citation>
    <scope>NUCLEOTIDE SEQUENCE [LARGE SCALE GENOMIC DNA]</scope>
    <source>
        <strain evidence="2 3">GH-76</strain>
    </source>
</reference>
<gene>
    <name evidence="2" type="ORF">V5O48_012685</name>
</gene>
<comment type="caution">
    <text evidence="2">The sequence shown here is derived from an EMBL/GenBank/DDBJ whole genome shotgun (WGS) entry which is preliminary data.</text>
</comment>
<evidence type="ECO:0000313" key="2">
    <source>
        <dbReference type="EMBL" id="KAL0569283.1"/>
    </source>
</evidence>
<evidence type="ECO:0000256" key="1">
    <source>
        <dbReference type="SAM" id="Coils"/>
    </source>
</evidence>
<keyword evidence="1" id="KW-0175">Coiled coil</keyword>
<accession>A0ABR3F237</accession>
<dbReference type="EMBL" id="JBAHYK010001153">
    <property type="protein sequence ID" value="KAL0569283.1"/>
    <property type="molecule type" value="Genomic_DNA"/>
</dbReference>
<evidence type="ECO:0000313" key="3">
    <source>
        <dbReference type="Proteomes" id="UP001465976"/>
    </source>
</evidence>
<organism evidence="2 3">
    <name type="scientific">Marasmius crinis-equi</name>
    <dbReference type="NCBI Taxonomy" id="585013"/>
    <lineage>
        <taxon>Eukaryota</taxon>
        <taxon>Fungi</taxon>
        <taxon>Dikarya</taxon>
        <taxon>Basidiomycota</taxon>
        <taxon>Agaricomycotina</taxon>
        <taxon>Agaricomycetes</taxon>
        <taxon>Agaricomycetidae</taxon>
        <taxon>Agaricales</taxon>
        <taxon>Marasmiineae</taxon>
        <taxon>Marasmiaceae</taxon>
        <taxon>Marasmius</taxon>
    </lineage>
</organism>
<sequence length="214" mass="24182">MTRCLQPVVHGHAMTKCEAAAQHAFDRPRACFRRVLVLFVLYNKEEVQKGSPEASLISSFSPSTNSPASTLLYFSSQMPTSLDANAYAEMTANLFEAQIHLQDGIRELQRRVDENEGLKSDLEQAGQTIINLQRALYQQGQHAQTRLKELEEEMNRGDRRMALVGPLSESSVTLIETMNLWAETERNRASFFDEDIVASVTCHRCDKIFTDPQT</sequence>
<name>A0ABR3F237_9AGAR</name>